<evidence type="ECO:0008006" key="4">
    <source>
        <dbReference type="Google" id="ProtNLM"/>
    </source>
</evidence>
<name>A0A109BBJ0_HYPSL</name>
<evidence type="ECO:0000313" key="2">
    <source>
        <dbReference type="EMBL" id="KWT65162.1"/>
    </source>
</evidence>
<gene>
    <name evidence="2" type="ORF">APY04_2911</name>
</gene>
<dbReference type="STRING" id="121290.APY04_2911"/>
<keyword evidence="3" id="KW-1185">Reference proteome</keyword>
<protein>
    <recommendedName>
        <fullName evidence="4">Iron uptake protein</fullName>
    </recommendedName>
</protein>
<proteinExistence type="predicted"/>
<dbReference type="RefSeq" id="WP_068463707.1">
    <property type="nucleotide sequence ID" value="NZ_LMTR01000082.1"/>
</dbReference>
<dbReference type="OrthoDB" id="8858882at2"/>
<feature type="transmembrane region" description="Helical" evidence="1">
    <location>
        <begin position="89"/>
        <end position="105"/>
    </location>
</feature>
<keyword evidence="1" id="KW-0812">Transmembrane</keyword>
<dbReference type="AlphaFoldDB" id="A0A109BBJ0"/>
<keyword evidence="1" id="KW-0472">Membrane</keyword>
<sequence>MIAAAFCLAYCGLSGLAASQTHRKRDIPHVVATRIPSWLLRIFGTLALLASLWVCLSIWPIDEGIVAWILVAATSGIAVVGVLSLSPGAFWWFLSLAAIAGAAAFRL</sequence>
<evidence type="ECO:0000313" key="3">
    <source>
        <dbReference type="Proteomes" id="UP000059074"/>
    </source>
</evidence>
<evidence type="ECO:0000256" key="1">
    <source>
        <dbReference type="SAM" id="Phobius"/>
    </source>
</evidence>
<feature type="transmembrane region" description="Helical" evidence="1">
    <location>
        <begin position="38"/>
        <end position="58"/>
    </location>
</feature>
<comment type="caution">
    <text evidence="2">The sequence shown here is derived from an EMBL/GenBank/DDBJ whole genome shotgun (WGS) entry which is preliminary data.</text>
</comment>
<reference evidence="2 3" key="1">
    <citation type="submission" date="2015-10" db="EMBL/GenBank/DDBJ databases">
        <title>Transcriptomic analysis of a linuron degrading triple-species bacterial consortium.</title>
        <authorList>
            <person name="Albers P."/>
        </authorList>
    </citation>
    <scope>NUCLEOTIDE SEQUENCE [LARGE SCALE GENOMIC DNA]</scope>
    <source>
        <strain evidence="2 3">WDL6</strain>
    </source>
</reference>
<feature type="transmembrane region" description="Helical" evidence="1">
    <location>
        <begin position="65"/>
        <end position="83"/>
    </location>
</feature>
<dbReference type="Pfam" id="PF11804">
    <property type="entry name" value="DUF3325"/>
    <property type="match status" value="1"/>
</dbReference>
<dbReference type="PATRIC" id="fig|121290.4.peg.511"/>
<accession>A0A109BBJ0</accession>
<dbReference type="InterPro" id="IPR021762">
    <property type="entry name" value="DUF3325"/>
</dbReference>
<organism evidence="2 3">
    <name type="scientific">Hyphomicrobium sulfonivorans</name>
    <dbReference type="NCBI Taxonomy" id="121290"/>
    <lineage>
        <taxon>Bacteria</taxon>
        <taxon>Pseudomonadati</taxon>
        <taxon>Pseudomonadota</taxon>
        <taxon>Alphaproteobacteria</taxon>
        <taxon>Hyphomicrobiales</taxon>
        <taxon>Hyphomicrobiaceae</taxon>
        <taxon>Hyphomicrobium</taxon>
    </lineage>
</organism>
<keyword evidence="1" id="KW-1133">Transmembrane helix</keyword>
<dbReference type="EMBL" id="LMTR01000082">
    <property type="protein sequence ID" value="KWT65162.1"/>
    <property type="molecule type" value="Genomic_DNA"/>
</dbReference>
<dbReference type="Proteomes" id="UP000059074">
    <property type="component" value="Unassembled WGS sequence"/>
</dbReference>